<keyword evidence="2" id="KW-0804">Transcription</keyword>
<name>A0A914VAX6_9BILA</name>
<evidence type="ECO:0000256" key="1">
    <source>
        <dbReference type="ARBA" id="ARBA00023015"/>
    </source>
</evidence>
<dbReference type="Proteomes" id="UP000887566">
    <property type="component" value="Unplaced"/>
</dbReference>
<proteinExistence type="predicted"/>
<sequence length="180" mass="19923">MKLAAGTMARSLAMGAKVSLEEQFDVDTITSADFLRDAQLIEVRKLFLLFLFNDLPRRLATRAVCRFCRHEKCLRAGMRPEAVQVERDAIGKRDNARTSSGDSPPSSVPLLADSTNIIHDPSSDNLFSLSSIGWSSLSHVMSTLQNAEQQVEAMCKDMVSLNEATYIGTTNEQSLVWQIV</sequence>
<evidence type="ECO:0000313" key="4">
    <source>
        <dbReference type="Proteomes" id="UP000887566"/>
    </source>
</evidence>
<dbReference type="InterPro" id="IPR052496">
    <property type="entry name" value="Orphan_Nuclear_Rcpt"/>
</dbReference>
<dbReference type="AlphaFoldDB" id="A0A914VAX6"/>
<dbReference type="GO" id="GO:0006355">
    <property type="term" value="P:regulation of DNA-templated transcription"/>
    <property type="evidence" value="ECO:0007669"/>
    <property type="project" value="InterPro"/>
</dbReference>
<evidence type="ECO:0000313" key="5">
    <source>
        <dbReference type="WBParaSite" id="PSAMB.scaffold17570size1101.g37333.t1"/>
    </source>
</evidence>
<dbReference type="PANTHER" id="PTHR47519:SF1">
    <property type="entry name" value="NUCLEAR HORMONE RECEPTOR FAMILY MEMBER NHR-31"/>
    <property type="match status" value="1"/>
</dbReference>
<dbReference type="PANTHER" id="PTHR47519">
    <property type="entry name" value="NUCLEAR HORMONE RECEPTOR FAMILY MEMBER NHR-31-RELATED"/>
    <property type="match status" value="1"/>
</dbReference>
<dbReference type="GO" id="GO:0008270">
    <property type="term" value="F:zinc ion binding"/>
    <property type="evidence" value="ECO:0007669"/>
    <property type="project" value="InterPro"/>
</dbReference>
<dbReference type="Gene3D" id="3.30.50.10">
    <property type="entry name" value="Erythroid Transcription Factor GATA-1, subunit A"/>
    <property type="match status" value="1"/>
</dbReference>
<protein>
    <submittedName>
        <fullName evidence="5">Uncharacterized protein</fullName>
    </submittedName>
</protein>
<dbReference type="InterPro" id="IPR013088">
    <property type="entry name" value="Znf_NHR/GATA"/>
</dbReference>
<organism evidence="4 5">
    <name type="scientific">Plectus sambesii</name>
    <dbReference type="NCBI Taxonomy" id="2011161"/>
    <lineage>
        <taxon>Eukaryota</taxon>
        <taxon>Metazoa</taxon>
        <taxon>Ecdysozoa</taxon>
        <taxon>Nematoda</taxon>
        <taxon>Chromadorea</taxon>
        <taxon>Plectida</taxon>
        <taxon>Plectina</taxon>
        <taxon>Plectoidea</taxon>
        <taxon>Plectidae</taxon>
        <taxon>Plectus</taxon>
    </lineage>
</organism>
<dbReference type="SUPFAM" id="SSF57716">
    <property type="entry name" value="Glucocorticoid receptor-like (DNA-binding domain)"/>
    <property type="match status" value="1"/>
</dbReference>
<reference evidence="5" key="1">
    <citation type="submission" date="2022-11" db="UniProtKB">
        <authorList>
            <consortium name="WormBaseParasite"/>
        </authorList>
    </citation>
    <scope>IDENTIFICATION</scope>
</reference>
<dbReference type="WBParaSite" id="PSAMB.scaffold17570size1101.g37333.t1">
    <property type="protein sequence ID" value="PSAMB.scaffold17570size1101.g37333.t1"/>
    <property type="gene ID" value="PSAMB.scaffold17570size1101.g37333"/>
</dbReference>
<accession>A0A914VAX6</accession>
<keyword evidence="3" id="KW-0539">Nucleus</keyword>
<evidence type="ECO:0000256" key="3">
    <source>
        <dbReference type="ARBA" id="ARBA00023242"/>
    </source>
</evidence>
<evidence type="ECO:0000256" key="2">
    <source>
        <dbReference type="ARBA" id="ARBA00023163"/>
    </source>
</evidence>
<keyword evidence="4" id="KW-1185">Reference proteome</keyword>
<keyword evidence="1" id="KW-0805">Transcription regulation</keyword>